<dbReference type="InterPro" id="IPR001206">
    <property type="entry name" value="Diacylglycerol_kinase_cat_dom"/>
</dbReference>
<dbReference type="SUPFAM" id="SSF111331">
    <property type="entry name" value="NAD kinase/diacylglycerol kinase-like"/>
    <property type="match status" value="1"/>
</dbReference>
<dbReference type="PANTHER" id="PTHR12358:SF54">
    <property type="entry name" value="SPHINGOSINE KINASE RELATED PROTEIN"/>
    <property type="match status" value="1"/>
</dbReference>
<dbReference type="InterPro" id="IPR050187">
    <property type="entry name" value="Lipid_Phosphate_FormReg"/>
</dbReference>
<dbReference type="InParanoid" id="K3XRD7"/>
<dbReference type="AlphaFoldDB" id="K3XRD7"/>
<dbReference type="PROSITE" id="PS50146">
    <property type="entry name" value="DAGK"/>
    <property type="match status" value="1"/>
</dbReference>
<dbReference type="eggNOG" id="KOG1116">
    <property type="taxonomic scope" value="Eukaryota"/>
</dbReference>
<dbReference type="HOGENOM" id="CLU_1716408_0_0_1"/>
<dbReference type="InterPro" id="IPR017438">
    <property type="entry name" value="ATP-NAD_kinase_N"/>
</dbReference>
<organism evidence="3 4">
    <name type="scientific">Setaria italica</name>
    <name type="common">Foxtail millet</name>
    <name type="synonym">Panicum italicum</name>
    <dbReference type="NCBI Taxonomy" id="4555"/>
    <lineage>
        <taxon>Eukaryota</taxon>
        <taxon>Viridiplantae</taxon>
        <taxon>Streptophyta</taxon>
        <taxon>Embryophyta</taxon>
        <taxon>Tracheophyta</taxon>
        <taxon>Spermatophyta</taxon>
        <taxon>Magnoliopsida</taxon>
        <taxon>Liliopsida</taxon>
        <taxon>Poales</taxon>
        <taxon>Poaceae</taxon>
        <taxon>PACMAD clade</taxon>
        <taxon>Panicoideae</taxon>
        <taxon>Panicodae</taxon>
        <taxon>Paniceae</taxon>
        <taxon>Cenchrinae</taxon>
        <taxon>Setaria</taxon>
    </lineage>
</organism>
<dbReference type="GO" id="GO:0016020">
    <property type="term" value="C:membrane"/>
    <property type="evidence" value="ECO:0007669"/>
    <property type="project" value="GOC"/>
</dbReference>
<keyword evidence="4" id="KW-1185">Reference proteome</keyword>
<dbReference type="Proteomes" id="UP000004995">
    <property type="component" value="Unassembled WGS sequence"/>
</dbReference>
<accession>K3XRD7</accession>
<reference evidence="3" key="2">
    <citation type="submission" date="2018-08" db="UniProtKB">
        <authorList>
            <consortium name="EnsemblPlants"/>
        </authorList>
    </citation>
    <scope>IDENTIFICATION</scope>
    <source>
        <strain evidence="3">Yugu1</strain>
    </source>
</reference>
<protein>
    <recommendedName>
        <fullName evidence="2">DAGKc domain-containing protein</fullName>
    </recommendedName>
</protein>
<evidence type="ECO:0000256" key="1">
    <source>
        <dbReference type="SAM" id="MobiDB-lite"/>
    </source>
</evidence>
<dbReference type="Pfam" id="PF00781">
    <property type="entry name" value="DAGK_cat"/>
    <property type="match status" value="1"/>
</dbReference>
<dbReference type="PANTHER" id="PTHR12358">
    <property type="entry name" value="SPHINGOSINE KINASE"/>
    <property type="match status" value="1"/>
</dbReference>
<evidence type="ECO:0000313" key="4">
    <source>
        <dbReference type="Proteomes" id="UP000004995"/>
    </source>
</evidence>
<name>K3XRD7_SETIT</name>
<dbReference type="STRING" id="4555.K3XRD7"/>
<dbReference type="Gene3D" id="3.40.50.10330">
    <property type="entry name" value="Probable inorganic polyphosphate/atp-NAD kinase, domain 1"/>
    <property type="match status" value="1"/>
</dbReference>
<dbReference type="InterPro" id="IPR016064">
    <property type="entry name" value="NAD/diacylglycerol_kinase_sf"/>
</dbReference>
<evidence type="ECO:0000259" key="2">
    <source>
        <dbReference type="PROSITE" id="PS50146"/>
    </source>
</evidence>
<reference evidence="4" key="1">
    <citation type="journal article" date="2012" name="Nat. Biotechnol.">
        <title>Reference genome sequence of the model plant Setaria.</title>
        <authorList>
            <person name="Bennetzen J.L."/>
            <person name="Schmutz J."/>
            <person name="Wang H."/>
            <person name="Percifield R."/>
            <person name="Hawkins J."/>
            <person name="Pontaroli A.C."/>
            <person name="Estep M."/>
            <person name="Feng L."/>
            <person name="Vaughn J.N."/>
            <person name="Grimwood J."/>
            <person name="Jenkins J."/>
            <person name="Barry K."/>
            <person name="Lindquist E."/>
            <person name="Hellsten U."/>
            <person name="Deshpande S."/>
            <person name="Wang X."/>
            <person name="Wu X."/>
            <person name="Mitros T."/>
            <person name="Triplett J."/>
            <person name="Yang X."/>
            <person name="Ye C.Y."/>
            <person name="Mauro-Herrera M."/>
            <person name="Wang L."/>
            <person name="Li P."/>
            <person name="Sharma M."/>
            <person name="Sharma R."/>
            <person name="Ronald P.C."/>
            <person name="Panaud O."/>
            <person name="Kellogg E.A."/>
            <person name="Brutnell T.P."/>
            <person name="Doust A.N."/>
            <person name="Tuskan G.A."/>
            <person name="Rokhsar D."/>
            <person name="Devos K.M."/>
        </authorList>
    </citation>
    <scope>NUCLEOTIDE SEQUENCE [LARGE SCALE GENOMIC DNA]</scope>
    <source>
        <strain evidence="4">cv. Yugu1</strain>
    </source>
</reference>
<dbReference type="GO" id="GO:0006665">
    <property type="term" value="P:sphingolipid metabolic process"/>
    <property type="evidence" value="ECO:0007669"/>
    <property type="project" value="UniProtKB-ARBA"/>
</dbReference>
<evidence type="ECO:0000313" key="3">
    <source>
        <dbReference type="EnsemblPlants" id="KQL08417"/>
    </source>
</evidence>
<dbReference type="OMA" id="ARTFDWT"/>
<dbReference type="EMBL" id="AGNK02003443">
    <property type="status" value="NOT_ANNOTATED_CDS"/>
    <property type="molecule type" value="Genomic_DNA"/>
</dbReference>
<feature type="domain" description="DAGKc" evidence="2">
    <location>
        <begin position="4"/>
        <end position="153"/>
    </location>
</feature>
<feature type="region of interest" description="Disordered" evidence="1">
    <location>
        <begin position="1"/>
        <end position="33"/>
    </location>
</feature>
<dbReference type="GO" id="GO:0016301">
    <property type="term" value="F:kinase activity"/>
    <property type="evidence" value="ECO:0007669"/>
    <property type="project" value="InterPro"/>
</dbReference>
<sequence>MAAPATPRASLILPRASSHSHSQPRAGGLTSDRVAASHRRRGAFVFVVNPSECFRLLVLVDQICECFTSGPSHAIDVTREAIKDGADAVIAVGGDGSPVRALDGGPDHSTTLGLIPLGTGSDFARTFDWTNDPHDAIDRIVRGFFLTFFLYGV</sequence>
<proteinExistence type="predicted"/>
<dbReference type="Gramene" id="KQL08417">
    <property type="protein sequence ID" value="KQL08417"/>
    <property type="gene ID" value="SETIT_004479mg"/>
</dbReference>
<dbReference type="EnsemblPlants" id="KQL08417">
    <property type="protein sequence ID" value="KQL08417"/>
    <property type="gene ID" value="SETIT_004479mg"/>
</dbReference>